<dbReference type="Gene3D" id="3.90.226.10">
    <property type="entry name" value="2-enoyl-CoA Hydratase, Chain A, domain 1"/>
    <property type="match status" value="2"/>
</dbReference>
<protein>
    <submittedName>
        <fullName evidence="3">Acetyl-CoA carboxylase, carboxyltransferase component</fullName>
    </submittedName>
</protein>
<dbReference type="InterPro" id="IPR045190">
    <property type="entry name" value="MCCB/AccD1-like"/>
</dbReference>
<organism evidence="3 4">
    <name type="scientific">Paenimyroides marinum</name>
    <dbReference type="NCBI Taxonomy" id="1159016"/>
    <lineage>
        <taxon>Bacteria</taxon>
        <taxon>Pseudomonadati</taxon>
        <taxon>Bacteroidota</taxon>
        <taxon>Flavobacteriia</taxon>
        <taxon>Flavobacteriales</taxon>
        <taxon>Flavobacteriaceae</taxon>
        <taxon>Paenimyroides</taxon>
    </lineage>
</organism>
<dbReference type="PANTHER" id="PTHR22855:SF13">
    <property type="entry name" value="METHYLCROTONOYL-COA CARBOXYLASE BETA CHAIN, MITOCHONDRIAL"/>
    <property type="match status" value="1"/>
</dbReference>
<dbReference type="AlphaFoldDB" id="A0A1H6KIA9"/>
<dbReference type="InterPro" id="IPR011762">
    <property type="entry name" value="COA_CT_N"/>
</dbReference>
<dbReference type="Pfam" id="PF01039">
    <property type="entry name" value="Carboxyl_trans"/>
    <property type="match status" value="1"/>
</dbReference>
<dbReference type="GO" id="GO:0006552">
    <property type="term" value="P:L-leucine catabolic process"/>
    <property type="evidence" value="ECO:0007669"/>
    <property type="project" value="TreeGrafter"/>
</dbReference>
<sequence>MNICNLAKFRNLNEIVYQMDLNFNKNEDYNKLLLSELRQKFAKVKVGGGEKRIEKLHSQGKMSARERIDYLFDKDAKSIEIGAFAGEGMYKEHGGCPSGGVVVKIGYVKGKQVIVVANDATVKAGAWFPITGKKNLRAQEIAIENRLPIIYLVDSAGVYLPMQDEIFPDKENFGRIFRNNAIMSSMGITQIAAVMGSCVAGGAYLPIMSDEALIVDKTGSIFLAGSYLVKAAIGESIDNETLGGATTHTEISGVTDYKSKDDKDCLDTIKNIVDKMGDFDKAGFSRIEPKKPALKPEDIYGILPKSRAEQYDTMEIIKRLVDDSEFEEYKAGYGQTIITGYARIDGWAVGIVANQRKVVKTTGAKTKPSEMQFGGVIYSDSADKATRFIANCNQKKIPLVFLQDVTGFMVGSKSEHGGIIKDGAKMVNAVSNSVVPKFTVIMGNSYGAGNYAMCGKAYDPRFFLAWPSAELAVMGGAQAAKVLLQIEASSLKAKGEELTPEKEAELFDKIKAKYDAQVSPYYAAARLWTDAIIDPLETRTWISMGIEAANHAPIEKPFNLGVIQV</sequence>
<dbReference type="InterPro" id="IPR029045">
    <property type="entry name" value="ClpP/crotonase-like_dom_sf"/>
</dbReference>
<dbReference type="InterPro" id="IPR034733">
    <property type="entry name" value="AcCoA_carboxyl_beta"/>
</dbReference>
<accession>A0A1H6KIA9</accession>
<evidence type="ECO:0000313" key="3">
    <source>
        <dbReference type="EMBL" id="SEH75325.1"/>
    </source>
</evidence>
<dbReference type="GO" id="GO:1905202">
    <property type="term" value="C:methylcrotonoyl-CoA carboxylase complex"/>
    <property type="evidence" value="ECO:0007669"/>
    <property type="project" value="TreeGrafter"/>
</dbReference>
<dbReference type="STRING" id="1159016.SAMN02927937_01232"/>
<keyword evidence="4" id="KW-1185">Reference proteome</keyword>
<reference evidence="3 4" key="1">
    <citation type="submission" date="2016-10" db="EMBL/GenBank/DDBJ databases">
        <authorList>
            <person name="de Groot N.N."/>
        </authorList>
    </citation>
    <scope>NUCLEOTIDE SEQUENCE [LARGE SCALE GENOMIC DNA]</scope>
    <source>
        <strain evidence="3 4">CGMCC 1.10825</strain>
    </source>
</reference>
<evidence type="ECO:0000259" key="1">
    <source>
        <dbReference type="PROSITE" id="PS50980"/>
    </source>
</evidence>
<name>A0A1H6KIA9_9FLAO</name>
<dbReference type="SUPFAM" id="SSF52096">
    <property type="entry name" value="ClpP/crotonase"/>
    <property type="match status" value="2"/>
</dbReference>
<dbReference type="EMBL" id="FNXE01000013">
    <property type="protein sequence ID" value="SEH75325.1"/>
    <property type="molecule type" value="Genomic_DNA"/>
</dbReference>
<proteinExistence type="predicted"/>
<dbReference type="PANTHER" id="PTHR22855">
    <property type="entry name" value="ACETYL, PROPIONYL, PYRUVATE, AND GLUTACONYL CARBOXYLASE-RELATED"/>
    <property type="match status" value="1"/>
</dbReference>
<dbReference type="PROSITE" id="PS50989">
    <property type="entry name" value="COA_CT_CTER"/>
    <property type="match status" value="1"/>
</dbReference>
<feature type="domain" description="CoA carboxyltransferase C-terminal" evidence="2">
    <location>
        <begin position="286"/>
        <end position="556"/>
    </location>
</feature>
<dbReference type="Proteomes" id="UP000199634">
    <property type="component" value="Unassembled WGS sequence"/>
</dbReference>
<dbReference type="FunFam" id="3.90.226.10:FF:000004">
    <property type="entry name" value="Methylcrotonoyl-CoA carboxylase beta chain"/>
    <property type="match status" value="1"/>
</dbReference>
<keyword evidence="3" id="KW-0808">Transferase</keyword>
<evidence type="ECO:0000259" key="2">
    <source>
        <dbReference type="PROSITE" id="PS50989"/>
    </source>
</evidence>
<dbReference type="FunFam" id="3.90.226.10:FF:000030">
    <property type="entry name" value="Acetyl-CoA carboxylase carboxyltransferase subunit"/>
    <property type="match status" value="1"/>
</dbReference>
<dbReference type="InterPro" id="IPR011763">
    <property type="entry name" value="COA_CT_C"/>
</dbReference>
<dbReference type="GO" id="GO:0016740">
    <property type="term" value="F:transferase activity"/>
    <property type="evidence" value="ECO:0007669"/>
    <property type="project" value="UniProtKB-KW"/>
</dbReference>
<evidence type="ECO:0000313" key="4">
    <source>
        <dbReference type="Proteomes" id="UP000199634"/>
    </source>
</evidence>
<dbReference type="GO" id="GO:0004485">
    <property type="term" value="F:methylcrotonoyl-CoA carboxylase activity"/>
    <property type="evidence" value="ECO:0007669"/>
    <property type="project" value="TreeGrafter"/>
</dbReference>
<feature type="domain" description="CoA carboxyltransferase N-terminal" evidence="1">
    <location>
        <begin position="30"/>
        <end position="288"/>
    </location>
</feature>
<gene>
    <name evidence="3" type="ORF">SAMN02927937_01232</name>
</gene>
<dbReference type="PROSITE" id="PS50980">
    <property type="entry name" value="COA_CT_NTER"/>
    <property type="match status" value="1"/>
</dbReference>